<proteinExistence type="predicted"/>
<feature type="region of interest" description="Disordered" evidence="1">
    <location>
        <begin position="1"/>
        <end position="27"/>
    </location>
</feature>
<evidence type="ECO:0000256" key="1">
    <source>
        <dbReference type="SAM" id="MobiDB-lite"/>
    </source>
</evidence>
<comment type="caution">
    <text evidence="2">The sequence shown here is derived from an EMBL/GenBank/DDBJ whole genome shotgun (WGS) entry which is preliminary data.</text>
</comment>
<name>A0A4C1V323_EUMVA</name>
<gene>
    <name evidence="2" type="ORF">EVAR_20118_1</name>
</gene>
<evidence type="ECO:0000313" key="2">
    <source>
        <dbReference type="EMBL" id="GBP32940.1"/>
    </source>
</evidence>
<dbReference type="Proteomes" id="UP000299102">
    <property type="component" value="Unassembled WGS sequence"/>
</dbReference>
<dbReference type="EMBL" id="BGZK01000267">
    <property type="protein sequence ID" value="GBP32940.1"/>
    <property type="molecule type" value="Genomic_DNA"/>
</dbReference>
<protein>
    <submittedName>
        <fullName evidence="2">Uncharacterized protein</fullName>
    </submittedName>
</protein>
<feature type="compositionally biased region" description="Basic and acidic residues" evidence="1">
    <location>
        <begin position="9"/>
        <end position="27"/>
    </location>
</feature>
<accession>A0A4C1V323</accession>
<evidence type="ECO:0000313" key="3">
    <source>
        <dbReference type="Proteomes" id="UP000299102"/>
    </source>
</evidence>
<dbReference type="AlphaFoldDB" id="A0A4C1V323"/>
<keyword evidence="3" id="KW-1185">Reference proteome</keyword>
<organism evidence="2 3">
    <name type="scientific">Eumeta variegata</name>
    <name type="common">Bagworm moth</name>
    <name type="synonym">Eumeta japonica</name>
    <dbReference type="NCBI Taxonomy" id="151549"/>
    <lineage>
        <taxon>Eukaryota</taxon>
        <taxon>Metazoa</taxon>
        <taxon>Ecdysozoa</taxon>
        <taxon>Arthropoda</taxon>
        <taxon>Hexapoda</taxon>
        <taxon>Insecta</taxon>
        <taxon>Pterygota</taxon>
        <taxon>Neoptera</taxon>
        <taxon>Endopterygota</taxon>
        <taxon>Lepidoptera</taxon>
        <taxon>Glossata</taxon>
        <taxon>Ditrysia</taxon>
        <taxon>Tineoidea</taxon>
        <taxon>Psychidae</taxon>
        <taxon>Oiketicinae</taxon>
        <taxon>Eumeta</taxon>
    </lineage>
</organism>
<sequence>MKLQTHNNSPRENKTKKEGRTARRRSEVPRNMCPAAMISPTCDLAGSAFLSRYGPLRPLYITRFDIFSYYILRGRNGEGRVAHAKLWSAYYRIRNTCLSKVTSIIRQNCILVWPSDSDIEREVSISNDDQAGHHKLQVANVLLRADLEGQPISSNQRPMAETNHTSTWAFERQTDFEPGELAKHKSGIGTASVASTMHFHSGAAPTRDPIPLTRPFADASGDRHGGGTLEQKLEIAIVLLEQKRFLGWNR</sequence>
<reference evidence="2 3" key="1">
    <citation type="journal article" date="2019" name="Commun. Biol.">
        <title>The bagworm genome reveals a unique fibroin gene that provides high tensile strength.</title>
        <authorList>
            <person name="Kono N."/>
            <person name="Nakamura H."/>
            <person name="Ohtoshi R."/>
            <person name="Tomita M."/>
            <person name="Numata K."/>
            <person name="Arakawa K."/>
        </authorList>
    </citation>
    <scope>NUCLEOTIDE SEQUENCE [LARGE SCALE GENOMIC DNA]</scope>
</reference>